<comment type="caution">
    <text evidence="1">The sequence shown here is derived from an EMBL/GenBank/DDBJ whole genome shotgun (WGS) entry which is preliminary data.</text>
</comment>
<reference evidence="1 2" key="1">
    <citation type="submission" date="2019-08" db="EMBL/GenBank/DDBJ databases">
        <title>In-depth cultivation of the pig gut microbiome towards novel bacterial diversity and tailored functional studies.</title>
        <authorList>
            <person name="Wylensek D."/>
            <person name="Hitch T.C.A."/>
            <person name="Clavel T."/>
        </authorList>
    </citation>
    <scope>NUCLEOTIDE SEQUENCE [LARGE SCALE GENOMIC DNA]</scope>
    <source>
        <strain evidence="1 2">WCA-MUC-591-APC-4B</strain>
    </source>
</reference>
<dbReference type="Gene3D" id="1.10.150.240">
    <property type="entry name" value="Putative phosphatase, domain 2"/>
    <property type="match status" value="1"/>
</dbReference>
<dbReference type="InterPro" id="IPR050155">
    <property type="entry name" value="HAD-like_hydrolase_sf"/>
</dbReference>
<organism evidence="1 2">
    <name type="scientific">Mogibacterium kristiansenii</name>
    <dbReference type="NCBI Taxonomy" id="2606708"/>
    <lineage>
        <taxon>Bacteria</taxon>
        <taxon>Bacillati</taxon>
        <taxon>Bacillota</taxon>
        <taxon>Clostridia</taxon>
        <taxon>Peptostreptococcales</taxon>
        <taxon>Anaerovoracaceae</taxon>
        <taxon>Mogibacterium</taxon>
    </lineage>
</organism>
<sequence>MKIQTVIFDWDGTLHDTKALYGAALRQTLSWLEEQGYSVPADQSDDRLARYLGVNARDMWNDFMPSLPAEIKEECSRQTGEQMIRKIRAGRARLYPGVPEVLRQLAESGYHSVILSNCKVPYMEAQREHFRLDRRMEGFYCSGAYGFCPKEEIFPEIRKKFPGGFCMVGDRASDRQVSVVHHIPFVGCEYGFGTREELEGADALLSDIRELPEVLAQWNWE</sequence>
<gene>
    <name evidence="1" type="ORF">FYJ65_07005</name>
</gene>
<name>A0A6N7XMA7_9FIRM</name>
<dbReference type="EMBL" id="VUNA01000013">
    <property type="protein sequence ID" value="MST71079.1"/>
    <property type="molecule type" value="Genomic_DNA"/>
</dbReference>
<dbReference type="SFLD" id="SFLDS00003">
    <property type="entry name" value="Haloacid_Dehalogenase"/>
    <property type="match status" value="1"/>
</dbReference>
<keyword evidence="1" id="KW-0378">Hydrolase</keyword>
<dbReference type="Pfam" id="PF00702">
    <property type="entry name" value="Hydrolase"/>
    <property type="match status" value="1"/>
</dbReference>
<dbReference type="InterPro" id="IPR036412">
    <property type="entry name" value="HAD-like_sf"/>
</dbReference>
<proteinExistence type="predicted"/>
<dbReference type="SFLD" id="SFLDG01129">
    <property type="entry name" value="C1.5:_HAD__Beta-PGM__Phosphata"/>
    <property type="match status" value="1"/>
</dbReference>
<evidence type="ECO:0000313" key="2">
    <source>
        <dbReference type="Proteomes" id="UP000469424"/>
    </source>
</evidence>
<dbReference type="PANTHER" id="PTHR43434:SF1">
    <property type="entry name" value="PHOSPHOGLYCOLATE PHOSPHATASE"/>
    <property type="match status" value="1"/>
</dbReference>
<dbReference type="PANTHER" id="PTHR43434">
    <property type="entry name" value="PHOSPHOGLYCOLATE PHOSPHATASE"/>
    <property type="match status" value="1"/>
</dbReference>
<dbReference type="AlphaFoldDB" id="A0A6N7XMA7"/>
<dbReference type="GO" id="GO:0006281">
    <property type="term" value="P:DNA repair"/>
    <property type="evidence" value="ECO:0007669"/>
    <property type="project" value="TreeGrafter"/>
</dbReference>
<protein>
    <submittedName>
        <fullName evidence="1">HAD family hydrolase</fullName>
    </submittedName>
</protein>
<dbReference type="GO" id="GO:0008967">
    <property type="term" value="F:phosphoglycolate phosphatase activity"/>
    <property type="evidence" value="ECO:0007669"/>
    <property type="project" value="TreeGrafter"/>
</dbReference>
<dbReference type="Gene3D" id="3.40.50.1000">
    <property type="entry name" value="HAD superfamily/HAD-like"/>
    <property type="match status" value="1"/>
</dbReference>
<dbReference type="GO" id="GO:0005829">
    <property type="term" value="C:cytosol"/>
    <property type="evidence" value="ECO:0007669"/>
    <property type="project" value="TreeGrafter"/>
</dbReference>
<dbReference type="InterPro" id="IPR023214">
    <property type="entry name" value="HAD_sf"/>
</dbReference>
<dbReference type="SUPFAM" id="SSF56784">
    <property type="entry name" value="HAD-like"/>
    <property type="match status" value="1"/>
</dbReference>
<evidence type="ECO:0000313" key="1">
    <source>
        <dbReference type="EMBL" id="MST71079.1"/>
    </source>
</evidence>
<dbReference type="Proteomes" id="UP000469424">
    <property type="component" value="Unassembled WGS sequence"/>
</dbReference>
<dbReference type="RefSeq" id="WP_154554639.1">
    <property type="nucleotide sequence ID" value="NZ_JAQXUZ010000023.1"/>
</dbReference>
<accession>A0A6N7XMA7</accession>
<keyword evidence="2" id="KW-1185">Reference proteome</keyword>
<dbReference type="InterPro" id="IPR023198">
    <property type="entry name" value="PGP-like_dom2"/>
</dbReference>